<dbReference type="EMBL" id="JAGKQM010000014">
    <property type="protein sequence ID" value="KAH0883045.1"/>
    <property type="molecule type" value="Genomic_DNA"/>
</dbReference>
<keyword evidence="4" id="KW-1185">Reference proteome</keyword>
<reference evidence="2" key="1">
    <citation type="submission" date="2021-01" db="EMBL/GenBank/DDBJ databases">
        <authorList>
            <consortium name="Genoscope - CEA"/>
            <person name="William W."/>
        </authorList>
    </citation>
    <scope>NUCLEOTIDE SEQUENCE</scope>
</reference>
<sequence>MFLCPEGPPEPGQQECSYLDWRKKLTRHNTEPARKWRRLQPQMKGSKTHKPPTTVEPKHTATEKRKTRLTTPKNSNSHVLLSLRTRGNLHHLQKNQNPQHLHHATSGGAVKQDPSTYL</sequence>
<protein>
    <submittedName>
        <fullName evidence="2">(rape) hypothetical protein</fullName>
    </submittedName>
</protein>
<feature type="region of interest" description="Disordered" evidence="1">
    <location>
        <begin position="27"/>
        <end position="118"/>
    </location>
</feature>
<dbReference type="Gramene" id="CDX84293">
    <property type="protein sequence ID" value="CDX84293"/>
    <property type="gene ID" value="GSBRNA2T00141389001"/>
</dbReference>
<reference evidence="3 4" key="2">
    <citation type="submission" date="2021-05" db="EMBL/GenBank/DDBJ databases">
        <title>Genome Assembly of Synthetic Allotetraploid Brassica napus Reveals Homoeologous Exchanges between Subgenomes.</title>
        <authorList>
            <person name="Davis J.T."/>
        </authorList>
    </citation>
    <scope>NUCLEOTIDE SEQUENCE [LARGE SCALE GENOMIC DNA]</scope>
    <source>
        <strain evidence="4">cv. Da-Ae</strain>
        <tissue evidence="3">Seedling</tissue>
    </source>
</reference>
<dbReference type="AlphaFoldDB" id="A0A816JCE3"/>
<dbReference type="Proteomes" id="UP001295469">
    <property type="component" value="Chromosome C04"/>
</dbReference>
<gene>
    <name evidence="2" type="ORF">DARMORV10_C04P14110.1</name>
    <name evidence="3" type="ORF">HID58_059141</name>
</gene>
<accession>A0A816JCE3</accession>
<evidence type="ECO:0000313" key="2">
    <source>
        <dbReference type="EMBL" id="CAF1818235.1"/>
    </source>
</evidence>
<evidence type="ECO:0000313" key="4">
    <source>
        <dbReference type="Proteomes" id="UP000824890"/>
    </source>
</evidence>
<name>A0A816JCE3_BRANA</name>
<proteinExistence type="predicted"/>
<organism evidence="2">
    <name type="scientific">Brassica napus</name>
    <name type="common">Rape</name>
    <dbReference type="NCBI Taxonomy" id="3708"/>
    <lineage>
        <taxon>Eukaryota</taxon>
        <taxon>Viridiplantae</taxon>
        <taxon>Streptophyta</taxon>
        <taxon>Embryophyta</taxon>
        <taxon>Tracheophyta</taxon>
        <taxon>Spermatophyta</taxon>
        <taxon>Magnoliopsida</taxon>
        <taxon>eudicotyledons</taxon>
        <taxon>Gunneridae</taxon>
        <taxon>Pentapetalae</taxon>
        <taxon>rosids</taxon>
        <taxon>malvids</taxon>
        <taxon>Brassicales</taxon>
        <taxon>Brassicaceae</taxon>
        <taxon>Brassiceae</taxon>
        <taxon>Brassica</taxon>
    </lineage>
</organism>
<evidence type="ECO:0000313" key="3">
    <source>
        <dbReference type="EMBL" id="KAH0883045.1"/>
    </source>
</evidence>
<dbReference type="Proteomes" id="UP000824890">
    <property type="component" value="Unassembled WGS sequence"/>
</dbReference>
<evidence type="ECO:0000256" key="1">
    <source>
        <dbReference type="SAM" id="MobiDB-lite"/>
    </source>
</evidence>
<feature type="compositionally biased region" description="Polar residues" evidence="1">
    <location>
        <begin position="69"/>
        <end position="79"/>
    </location>
</feature>
<dbReference type="EMBL" id="HG994368">
    <property type="protein sequence ID" value="CAF1818235.1"/>
    <property type="molecule type" value="Genomic_DNA"/>
</dbReference>